<evidence type="ECO:0000259" key="1">
    <source>
        <dbReference type="Pfam" id="PF13021"/>
    </source>
</evidence>
<dbReference type="Proteomes" id="UP000663440">
    <property type="component" value="Chromosome"/>
</dbReference>
<accession>A0ABX7QG24</accession>
<proteinExistence type="predicted"/>
<feature type="domain" description="DUF3885" evidence="1">
    <location>
        <begin position="9"/>
        <end position="207"/>
    </location>
</feature>
<organism evidence="2 3">
    <name type="scientific">Flavobacterium endoglycinae</name>
    <dbReference type="NCBI Taxonomy" id="2816357"/>
    <lineage>
        <taxon>Bacteria</taxon>
        <taxon>Pseudomonadati</taxon>
        <taxon>Bacteroidota</taxon>
        <taxon>Flavobacteriia</taxon>
        <taxon>Flavobacteriales</taxon>
        <taxon>Flavobacteriaceae</taxon>
        <taxon>Flavobacterium</taxon>
    </lineage>
</organism>
<evidence type="ECO:0000313" key="3">
    <source>
        <dbReference type="Proteomes" id="UP000663440"/>
    </source>
</evidence>
<dbReference type="EMBL" id="CP071448">
    <property type="protein sequence ID" value="QSW89952.1"/>
    <property type="molecule type" value="Genomic_DNA"/>
</dbReference>
<evidence type="ECO:0000313" key="2">
    <source>
        <dbReference type="EMBL" id="QSW89952.1"/>
    </source>
</evidence>
<name>A0ABX7QG24_9FLAO</name>
<keyword evidence="3" id="KW-1185">Reference proteome</keyword>
<sequence>MQTRKQEYRQFLNDNFKGLKLRKPLFYNWHFALRFNLQEGRTNTDEYFKEATRRATTIFESAFDNSDKIFLVFMDFKYRRRKIRLSNFLFNQVDNLEKSEICFSKEMNLYEPSSKFDIRNIAIIKATADRINYKMVLKAICHSDFPLREPRLDQKGAFTEKEIYFINIDKKIILNMYDDRGLDLISADKKNLRQIYKDHEEWLLDYDREQINSQFK</sequence>
<gene>
    <name evidence="2" type="ORF">J0383_03830</name>
</gene>
<protein>
    <submittedName>
        <fullName evidence="2">DUF3885 domain-containing protein</fullName>
    </submittedName>
</protein>
<dbReference type="RefSeq" id="WP_207297126.1">
    <property type="nucleotide sequence ID" value="NZ_CP071448.1"/>
</dbReference>
<reference evidence="2 3" key="1">
    <citation type="submission" date="2021-03" db="EMBL/GenBank/DDBJ databases">
        <title>Flavobacterium kribbensis sp. nov, an endophytic bacteria, isolated from soybean.</title>
        <authorList>
            <person name="Lee J."/>
            <person name="Seo J."/>
        </authorList>
    </citation>
    <scope>NUCLEOTIDE SEQUENCE [LARGE SCALE GENOMIC DNA]</scope>
    <source>
        <strain evidence="2 3">BB8</strain>
    </source>
</reference>
<dbReference type="Pfam" id="PF13021">
    <property type="entry name" value="DUF3885"/>
    <property type="match status" value="1"/>
</dbReference>
<dbReference type="InterPro" id="IPR024976">
    <property type="entry name" value="DUF3885"/>
</dbReference>